<evidence type="ECO:0000256" key="4">
    <source>
        <dbReference type="ARBA" id="ARBA00023163"/>
    </source>
</evidence>
<evidence type="ECO:0000256" key="5">
    <source>
        <dbReference type="ARBA" id="ARBA00037345"/>
    </source>
</evidence>
<dbReference type="AlphaFoldDB" id="A0ABD6MX84"/>
<dbReference type="GO" id="GO:0003677">
    <property type="term" value="F:DNA binding"/>
    <property type="evidence" value="ECO:0007669"/>
    <property type="project" value="UniProtKB-KW"/>
</dbReference>
<dbReference type="InterPro" id="IPR020449">
    <property type="entry name" value="Tscrpt_reg_AraC-type_HTH"/>
</dbReference>
<dbReference type="Pfam" id="PF14525">
    <property type="entry name" value="AraC_binding_2"/>
    <property type="match status" value="1"/>
</dbReference>
<name>A0ABD6MX84_9PSED</name>
<dbReference type="SMART" id="SM00342">
    <property type="entry name" value="HTH_ARAC"/>
    <property type="match status" value="1"/>
</dbReference>
<dbReference type="Proteomes" id="UP000704738">
    <property type="component" value="Unassembled WGS sequence"/>
</dbReference>
<dbReference type="RefSeq" id="WP_179052637.1">
    <property type="nucleotide sequence ID" value="NZ_QJRE01000096.1"/>
</dbReference>
<reference evidence="7 8" key="1">
    <citation type="submission" date="2018-06" db="EMBL/GenBank/DDBJ databases">
        <title>Bacteria isolated from soil of Wuhan.</title>
        <authorList>
            <person name="Xiang W."/>
            <person name="Huang C."/>
        </authorList>
    </citation>
    <scope>NUCLEOTIDE SEQUENCE [LARGE SCALE GENOMIC DNA]</scope>
    <source>
        <strain evidence="8">xwS4</strain>
    </source>
</reference>
<dbReference type="SUPFAM" id="SSF46689">
    <property type="entry name" value="Homeodomain-like"/>
    <property type="match status" value="1"/>
</dbReference>
<dbReference type="GO" id="GO:0006355">
    <property type="term" value="P:regulation of DNA-templated transcription"/>
    <property type="evidence" value="ECO:0007669"/>
    <property type="project" value="UniProtKB-ARBA"/>
</dbReference>
<gene>
    <name evidence="7" type="ORF">DM819_06890</name>
</gene>
<dbReference type="PANTHER" id="PTHR46796">
    <property type="entry name" value="HTH-TYPE TRANSCRIPTIONAL ACTIVATOR RHAS-RELATED"/>
    <property type="match status" value="1"/>
</dbReference>
<keyword evidence="1" id="KW-0805">Transcription regulation</keyword>
<protein>
    <recommendedName>
        <fullName evidence="6">HTH araC/xylS-type domain-containing protein</fullName>
    </recommendedName>
</protein>
<dbReference type="InterPro" id="IPR009057">
    <property type="entry name" value="Homeodomain-like_sf"/>
</dbReference>
<evidence type="ECO:0000313" key="8">
    <source>
        <dbReference type="Proteomes" id="UP000704738"/>
    </source>
</evidence>
<evidence type="ECO:0000256" key="1">
    <source>
        <dbReference type="ARBA" id="ARBA00023015"/>
    </source>
</evidence>
<dbReference type="InterPro" id="IPR050204">
    <property type="entry name" value="AraC_XylS_family_regulators"/>
</dbReference>
<dbReference type="InterPro" id="IPR035418">
    <property type="entry name" value="AraC-bd_2"/>
</dbReference>
<keyword evidence="2" id="KW-0238">DNA-binding</keyword>
<dbReference type="PANTHER" id="PTHR46796:SF6">
    <property type="entry name" value="ARAC SUBFAMILY"/>
    <property type="match status" value="1"/>
</dbReference>
<comment type="caution">
    <text evidence="7">The sequence shown here is derived from an EMBL/GenBank/DDBJ whole genome shotgun (WGS) entry which is preliminary data.</text>
</comment>
<dbReference type="Gene3D" id="1.10.10.60">
    <property type="entry name" value="Homeodomain-like"/>
    <property type="match status" value="1"/>
</dbReference>
<dbReference type="InterPro" id="IPR018060">
    <property type="entry name" value="HTH_AraC"/>
</dbReference>
<keyword evidence="4" id="KW-0804">Transcription</keyword>
<evidence type="ECO:0000313" key="7">
    <source>
        <dbReference type="EMBL" id="NWL45601.1"/>
    </source>
</evidence>
<comment type="function">
    <text evidence="5">Regulatory protein of the TOL plasmid xyl operons. XylS activates the xylXYZLTEGFJQKIH operon required for the degradation of toluene, m-xylene and p-xylene.</text>
</comment>
<feature type="domain" description="HTH araC/xylS-type" evidence="6">
    <location>
        <begin position="233"/>
        <end position="332"/>
    </location>
</feature>
<dbReference type="EMBL" id="QJRE01000096">
    <property type="protein sequence ID" value="NWL45601.1"/>
    <property type="molecule type" value="Genomic_DNA"/>
</dbReference>
<sequence length="333" mass="36659">MVNSVSGGVELLHAPRGDSKISSGQFLYATSLVDTPKRFEYWHHAICTHFIPAESWKPKDNGFVGELKGHSLGGLLIGQYDASEHCWHRTPNNIRYSPGDDLVAYFVEDGCVRLEQNGNNITLNSGEIALYDAATPFIQEVSAKSLLLMRMPRGALMARTNRAERIVGMKIGNHNGMATVLGGLMKASLCLPNGSDSSSLGRLATAFLETLSVAIDLQAGDDLSPSHADSLYIKTMAYLQANIEDETLSMETISSAMHVSERTLFRAFAKHQSTPMQQLWLARLKRSYDLLETGQVKRVTQAAYQSGFSDVSHFCRVFRKEFGVTPGKVVARI</sequence>
<dbReference type="PRINTS" id="PR00032">
    <property type="entry name" value="HTHARAC"/>
</dbReference>
<proteinExistence type="predicted"/>
<accession>A0ABD6MX84</accession>
<evidence type="ECO:0000256" key="3">
    <source>
        <dbReference type="ARBA" id="ARBA00023159"/>
    </source>
</evidence>
<keyword evidence="3" id="KW-0010">Activator</keyword>
<evidence type="ECO:0000259" key="6">
    <source>
        <dbReference type="PROSITE" id="PS01124"/>
    </source>
</evidence>
<organism evidence="7 8">
    <name type="scientific">Pseudomonas hunanensis</name>
    <dbReference type="NCBI Taxonomy" id="1247546"/>
    <lineage>
        <taxon>Bacteria</taxon>
        <taxon>Pseudomonadati</taxon>
        <taxon>Pseudomonadota</taxon>
        <taxon>Gammaproteobacteria</taxon>
        <taxon>Pseudomonadales</taxon>
        <taxon>Pseudomonadaceae</taxon>
        <taxon>Pseudomonas</taxon>
    </lineage>
</organism>
<dbReference type="Pfam" id="PF12833">
    <property type="entry name" value="HTH_18"/>
    <property type="match status" value="1"/>
</dbReference>
<evidence type="ECO:0000256" key="2">
    <source>
        <dbReference type="ARBA" id="ARBA00023125"/>
    </source>
</evidence>
<dbReference type="PROSITE" id="PS01124">
    <property type="entry name" value="HTH_ARAC_FAMILY_2"/>
    <property type="match status" value="1"/>
</dbReference>